<evidence type="ECO:0000313" key="3">
    <source>
        <dbReference type="Proteomes" id="UP000654075"/>
    </source>
</evidence>
<dbReference type="EMBL" id="CAJNNV010029107">
    <property type="protein sequence ID" value="CAE8627120.1"/>
    <property type="molecule type" value="Genomic_DNA"/>
</dbReference>
<dbReference type="OrthoDB" id="300641at2759"/>
<dbReference type="OMA" id="PLEFECT"/>
<dbReference type="InterPro" id="IPR006212">
    <property type="entry name" value="Furin_repeat"/>
</dbReference>
<dbReference type="InterPro" id="IPR009030">
    <property type="entry name" value="Growth_fac_rcpt_cys_sf"/>
</dbReference>
<evidence type="ECO:0000256" key="1">
    <source>
        <dbReference type="SAM" id="SignalP"/>
    </source>
</evidence>
<keyword evidence="1" id="KW-0732">Signal</keyword>
<reference evidence="2" key="1">
    <citation type="submission" date="2021-02" db="EMBL/GenBank/DDBJ databases">
        <authorList>
            <person name="Dougan E. K."/>
            <person name="Rhodes N."/>
            <person name="Thang M."/>
            <person name="Chan C."/>
        </authorList>
    </citation>
    <scope>NUCLEOTIDE SEQUENCE</scope>
</reference>
<evidence type="ECO:0000313" key="2">
    <source>
        <dbReference type="EMBL" id="CAE8627120.1"/>
    </source>
</evidence>
<feature type="chain" id="PRO_5032827655" evidence="1">
    <location>
        <begin position="29"/>
        <end position="311"/>
    </location>
</feature>
<dbReference type="AlphaFoldDB" id="A0A813GPV9"/>
<gene>
    <name evidence="2" type="ORF">PGLA1383_LOCUS43960</name>
</gene>
<dbReference type="SUPFAM" id="SSF57184">
    <property type="entry name" value="Growth factor receptor domain"/>
    <property type="match status" value="2"/>
</dbReference>
<comment type="caution">
    <text evidence="2">The sequence shown here is derived from an EMBL/GenBank/DDBJ whole genome shotgun (WGS) entry which is preliminary data.</text>
</comment>
<dbReference type="Gene3D" id="2.10.220.10">
    <property type="entry name" value="Hormone Receptor, Insulin-like Growth Factor Receptor 1, Chain A, domain 2"/>
    <property type="match status" value="2"/>
</dbReference>
<name>A0A813GPV9_POLGL</name>
<organism evidence="2 3">
    <name type="scientific">Polarella glacialis</name>
    <name type="common">Dinoflagellate</name>
    <dbReference type="NCBI Taxonomy" id="89957"/>
    <lineage>
        <taxon>Eukaryota</taxon>
        <taxon>Sar</taxon>
        <taxon>Alveolata</taxon>
        <taxon>Dinophyceae</taxon>
        <taxon>Suessiales</taxon>
        <taxon>Suessiaceae</taxon>
        <taxon>Polarella</taxon>
    </lineage>
</organism>
<feature type="signal peptide" evidence="1">
    <location>
        <begin position="1"/>
        <end position="28"/>
    </location>
</feature>
<proteinExistence type="predicted"/>
<protein>
    <submittedName>
        <fullName evidence="2">Uncharacterized protein</fullName>
    </submittedName>
</protein>
<sequence>MLTMWIQMRPCVFLALVILFSGPPGSDLLQGLWEPQPEGLGGFRAFRGTGLVQISAQVQQCHAKCKVCHLFDYDMTWHCIECQKGYELWVDGCFLPCPTRQYRYGYNCESCYRNCDQCVGTMAHECQVCSRGYKFDFRGLCMVECTPGKYPSVDGQVCNTCDSYCKTCIAGSRISCSFCYEGYTLRILDFNTNTGECMQDCKKGFFRDAPNDLRCIQCSSYCIDCNSLYDCFECEPGATLFRGICYLIPTSMVDQGIDFDTYLASGAGATWDETKAPSWQLLTAESRRLMQDPGAVFQWDPTNPIAWGANL</sequence>
<accession>A0A813GPV9</accession>
<dbReference type="Proteomes" id="UP000654075">
    <property type="component" value="Unassembled WGS sequence"/>
</dbReference>
<dbReference type="SMART" id="SM00261">
    <property type="entry name" value="FU"/>
    <property type="match status" value="4"/>
</dbReference>
<keyword evidence="3" id="KW-1185">Reference proteome</keyword>